<dbReference type="EC" id="3.2.1.14" evidence="3"/>
<comment type="similarity">
    <text evidence="2">Belongs to the glycosyl hydrolase 18 family. Chitinase class II subfamily.</text>
</comment>
<dbReference type="GO" id="GO:0008061">
    <property type="term" value="F:chitin binding"/>
    <property type="evidence" value="ECO:0007669"/>
    <property type="project" value="InterPro"/>
</dbReference>
<evidence type="ECO:0000256" key="5">
    <source>
        <dbReference type="ARBA" id="ARBA00022801"/>
    </source>
</evidence>
<dbReference type="InterPro" id="IPR014756">
    <property type="entry name" value="Ig_E-set"/>
</dbReference>
<dbReference type="PROSITE" id="PS50853">
    <property type="entry name" value="FN3"/>
    <property type="match status" value="2"/>
</dbReference>
<evidence type="ECO:0000256" key="11">
    <source>
        <dbReference type="SAM" id="SignalP"/>
    </source>
</evidence>
<dbReference type="SMART" id="SM00636">
    <property type="entry name" value="Glyco_18"/>
    <property type="match status" value="1"/>
</dbReference>
<evidence type="ECO:0000256" key="2">
    <source>
        <dbReference type="ARBA" id="ARBA00009121"/>
    </source>
</evidence>
<dbReference type="GO" id="GO:0008843">
    <property type="term" value="F:endochitinase activity"/>
    <property type="evidence" value="ECO:0007669"/>
    <property type="project" value="UniProtKB-EC"/>
</dbReference>
<protein>
    <recommendedName>
        <fullName evidence="3">chitinase</fullName>
        <ecNumber evidence="3">3.2.1.14</ecNumber>
    </recommendedName>
</protein>
<dbReference type="Pfam" id="PF08329">
    <property type="entry name" value="ChitinaseA_N"/>
    <property type="match status" value="1"/>
</dbReference>
<dbReference type="EMBL" id="AB683961">
    <property type="protein sequence ID" value="BAM67139.1"/>
    <property type="molecule type" value="Genomic_DNA"/>
</dbReference>
<feature type="chain" id="PRO_5005687694" description="chitinase" evidence="11">
    <location>
        <begin position="36"/>
        <end position="766"/>
    </location>
</feature>
<dbReference type="InterPro" id="IPR036116">
    <property type="entry name" value="FN3_sf"/>
</dbReference>
<dbReference type="FunFam" id="2.60.40.10:FF:001114">
    <property type="entry name" value="Chitinase A1"/>
    <property type="match status" value="1"/>
</dbReference>
<dbReference type="SUPFAM" id="SSF49265">
    <property type="entry name" value="Fibronectin type III"/>
    <property type="match status" value="1"/>
</dbReference>
<dbReference type="CDD" id="cd06548">
    <property type="entry name" value="GH18_chitinase"/>
    <property type="match status" value="1"/>
</dbReference>
<organism evidence="14">
    <name type="scientific">Paenibacillus sp. FPU-7</name>
    <dbReference type="NCBI Taxonomy" id="762821"/>
    <lineage>
        <taxon>Bacteria</taxon>
        <taxon>Bacillati</taxon>
        <taxon>Bacillota</taxon>
        <taxon>Bacilli</taxon>
        <taxon>Bacillales</taxon>
        <taxon>Paenibacillaceae</taxon>
        <taxon>Paenibacillus</taxon>
    </lineage>
</organism>
<evidence type="ECO:0000256" key="6">
    <source>
        <dbReference type="ARBA" id="ARBA00023024"/>
    </source>
</evidence>
<dbReference type="PANTHER" id="PTHR11177:SF317">
    <property type="entry name" value="CHITINASE 12-RELATED"/>
    <property type="match status" value="1"/>
</dbReference>
<dbReference type="PROSITE" id="PS51910">
    <property type="entry name" value="GH18_2"/>
    <property type="match status" value="1"/>
</dbReference>
<dbReference type="InterPro" id="IPR029070">
    <property type="entry name" value="Chitinase_insertion_sf"/>
</dbReference>
<evidence type="ECO:0000259" key="13">
    <source>
        <dbReference type="PROSITE" id="PS51910"/>
    </source>
</evidence>
<evidence type="ECO:0000259" key="12">
    <source>
        <dbReference type="PROSITE" id="PS50853"/>
    </source>
</evidence>
<keyword evidence="9" id="KW-0624">Polysaccharide degradation</keyword>
<dbReference type="Gene3D" id="2.60.40.10">
    <property type="entry name" value="Immunoglobulins"/>
    <property type="match status" value="3"/>
</dbReference>
<dbReference type="SUPFAM" id="SSF54556">
    <property type="entry name" value="Chitinase insertion domain"/>
    <property type="match status" value="1"/>
</dbReference>
<dbReference type="PRINTS" id="PR00014">
    <property type="entry name" value="FNTYPEIII"/>
</dbReference>
<dbReference type="InterPro" id="IPR017853">
    <property type="entry name" value="GH"/>
</dbReference>
<evidence type="ECO:0000256" key="7">
    <source>
        <dbReference type="ARBA" id="ARBA00023277"/>
    </source>
</evidence>
<dbReference type="InterPro" id="IPR013540">
    <property type="entry name" value="ChitinaseA_N"/>
</dbReference>
<dbReference type="InterPro" id="IPR003961">
    <property type="entry name" value="FN3_dom"/>
</dbReference>
<feature type="domain" description="Fibronectin type-III" evidence="12">
    <location>
        <begin position="582"/>
        <end position="667"/>
    </location>
</feature>
<dbReference type="SUPFAM" id="SSF81296">
    <property type="entry name" value="E set domains"/>
    <property type="match status" value="1"/>
</dbReference>
<dbReference type="InterPro" id="IPR050314">
    <property type="entry name" value="Glycosyl_Hydrlase_18"/>
</dbReference>
<dbReference type="CDD" id="cd00063">
    <property type="entry name" value="FN3"/>
    <property type="match status" value="2"/>
</dbReference>
<comment type="catalytic activity">
    <reaction evidence="1">
        <text>Random endo-hydrolysis of N-acetyl-beta-D-glucosaminide (1-&gt;4)-beta-linkages in chitin and chitodextrins.</text>
        <dbReference type="EC" id="3.2.1.14"/>
    </reaction>
</comment>
<dbReference type="Pfam" id="PF00704">
    <property type="entry name" value="Glyco_hydro_18"/>
    <property type="match status" value="1"/>
</dbReference>
<evidence type="ECO:0000256" key="3">
    <source>
        <dbReference type="ARBA" id="ARBA00012729"/>
    </source>
</evidence>
<evidence type="ECO:0000256" key="10">
    <source>
        <dbReference type="RuleBase" id="RU000489"/>
    </source>
</evidence>
<dbReference type="GO" id="GO:0006032">
    <property type="term" value="P:chitin catabolic process"/>
    <property type="evidence" value="ECO:0007669"/>
    <property type="project" value="UniProtKB-KW"/>
</dbReference>
<keyword evidence="5 10" id="KW-0378">Hydrolase</keyword>
<feature type="domain" description="Fibronectin type-III" evidence="12">
    <location>
        <begin position="487"/>
        <end position="576"/>
    </location>
</feature>
<evidence type="ECO:0000256" key="8">
    <source>
        <dbReference type="ARBA" id="ARBA00023295"/>
    </source>
</evidence>
<evidence type="ECO:0000256" key="4">
    <source>
        <dbReference type="ARBA" id="ARBA00022729"/>
    </source>
</evidence>
<proteinExistence type="inferred from homology"/>
<evidence type="ECO:0000256" key="1">
    <source>
        <dbReference type="ARBA" id="ARBA00000822"/>
    </source>
</evidence>
<dbReference type="Pfam" id="PF00041">
    <property type="entry name" value="fn3"/>
    <property type="match status" value="2"/>
</dbReference>
<keyword evidence="7" id="KW-0119">Carbohydrate metabolism</keyword>
<sequence>MTKQFGRNLAKRLRMAALSFSLLASSVSMIGAAQAASAGAAPADGYKVVGYFTSWGIYGRNFQVSDIDASKLTHINYAFADICWGGRHGNPSPDSPNKTTWSCTDAAVPLQRGSVPDGTIVLGEPWADVNQTVPGKTYSECQEGGCGNFERFRQLKAANPHLKTIISVGGWTWSNRFSDVAASAATRQTFAKSAVQFLRTYGFDGVDLDWEYPVSGGLTGNSYRPADKQNYTLLLQDIRNELDAAGKQDGKRYLLTIASGASQNYANNTELSKISSILDWINIMTYDFHGSWEKQTGFNAPLYSDPRDPADATKFYVDGAVNIYKQNGVPADKIVLGLAFYGRGWKGCEAGAAGDGLYQACKGGWDGSTVPAGTWDDWASGPSGNFDYGDLAANYVNKNGYTRYWNDYAKVPYVYNPTNGVFIGYDDVESIGHKTNYIKQQGLGGAMFWEASNDCRTSSKFACTGPKLLDKIATDLQGGKVPSDTVPPTAPGNLTAAKTTTTVTLNWEGSTDNYGVTGYEVYNGSTLVGITTAKTYTVSGLTPETAYTFKVLAKDAAGNKSAASQVTVTTDKVVPDNVAPSVPTNVQAASKTDTSVNLTWTASTDNIGVTGYDVYKDGVLAGTSATTSYAVTGLTANTSYSFTVKAKDAAGNASAASTAVIVTTNAGGVVKATGVPAAPAVTHDNWDNDGNYNITFNIWWGNNGSSWKLYENNQVVFTESLVDNSPNAQTAKKEFTGKAKGTYKYKVELTNSFGTSTSQEVTVTVN</sequence>
<evidence type="ECO:0000313" key="14">
    <source>
        <dbReference type="EMBL" id="BAM67139.1"/>
    </source>
</evidence>
<keyword evidence="6" id="KW-0146">Chitin degradation</keyword>
<dbReference type="Gene3D" id="3.20.20.80">
    <property type="entry name" value="Glycosidases"/>
    <property type="match status" value="1"/>
</dbReference>
<dbReference type="Gene3D" id="3.10.50.10">
    <property type="match status" value="1"/>
</dbReference>
<name>K7ZQB5_9BACL</name>
<accession>K7ZQB5</accession>
<dbReference type="SMART" id="SM00060">
    <property type="entry name" value="FN3"/>
    <property type="match status" value="2"/>
</dbReference>
<dbReference type="InterPro" id="IPR001223">
    <property type="entry name" value="Glyco_hydro18_cat"/>
</dbReference>
<gene>
    <name evidence="14" type="primary">chiC</name>
</gene>
<dbReference type="PANTHER" id="PTHR11177">
    <property type="entry name" value="CHITINASE"/>
    <property type="match status" value="1"/>
</dbReference>
<dbReference type="FunFam" id="3.20.20.80:FF:000153">
    <property type="entry name" value="Chitinase A1"/>
    <property type="match status" value="1"/>
</dbReference>
<dbReference type="SUPFAM" id="SSF51445">
    <property type="entry name" value="(Trans)glycosidases"/>
    <property type="match status" value="1"/>
</dbReference>
<feature type="domain" description="GH18" evidence="13">
    <location>
        <begin position="46"/>
        <end position="480"/>
    </location>
</feature>
<dbReference type="AlphaFoldDB" id="K7ZQB5"/>
<dbReference type="InterPro" id="IPR001579">
    <property type="entry name" value="Glyco_hydro_18_chit_AS"/>
</dbReference>
<keyword evidence="8 10" id="KW-0326">Glycosidase</keyword>
<feature type="signal peptide" evidence="11">
    <location>
        <begin position="1"/>
        <end position="35"/>
    </location>
</feature>
<dbReference type="GO" id="GO:0000272">
    <property type="term" value="P:polysaccharide catabolic process"/>
    <property type="evidence" value="ECO:0007669"/>
    <property type="project" value="UniProtKB-KW"/>
</dbReference>
<dbReference type="InterPro" id="IPR011583">
    <property type="entry name" value="Chitinase_II/V-like_cat"/>
</dbReference>
<evidence type="ECO:0000256" key="9">
    <source>
        <dbReference type="ARBA" id="ARBA00023326"/>
    </source>
</evidence>
<dbReference type="InterPro" id="IPR013783">
    <property type="entry name" value="Ig-like_fold"/>
</dbReference>
<dbReference type="PROSITE" id="PS01095">
    <property type="entry name" value="GH18_1"/>
    <property type="match status" value="1"/>
</dbReference>
<reference evidence="14" key="1">
    <citation type="journal article" date="2013" name="Appl. Environ. Microbiol.">
        <title>Cooperative Degradation of Chitin by Extracellular and Cell Surface-Expressed Chitinases from Paenibacillus sp. Strain FPU-7.</title>
        <authorList>
            <person name="Itoh T."/>
            <person name="Hibi T."/>
            <person name="Fujii Y."/>
            <person name="Sugimoto I."/>
            <person name="Fujiwara A."/>
            <person name="Suzuki F."/>
            <person name="Iwasaki Y."/>
            <person name="Kim J.-K."/>
            <person name="Taketo A."/>
            <person name="Kimoto H."/>
        </authorList>
    </citation>
    <scope>NUCLEOTIDE SEQUENCE</scope>
    <source>
        <strain evidence="14">FPU-7</strain>
    </source>
</reference>
<keyword evidence="4 11" id="KW-0732">Signal</keyword>